<dbReference type="PANTHER" id="PTHR30625">
    <property type="entry name" value="PROTEIN TOLQ"/>
    <property type="match status" value="1"/>
</dbReference>
<dbReference type="OrthoDB" id="5916588at2"/>
<evidence type="ECO:0000259" key="10">
    <source>
        <dbReference type="Pfam" id="PF01618"/>
    </source>
</evidence>
<dbReference type="RefSeq" id="WP_050567440.1">
    <property type="nucleotide sequence ID" value="NZ_BAOJ01000155.1"/>
</dbReference>
<evidence type="ECO:0000256" key="6">
    <source>
        <dbReference type="ARBA" id="ARBA00022989"/>
    </source>
</evidence>
<gene>
    <name evidence="11" type="ORF">VSA01S_19090</name>
</gene>
<reference evidence="11 12" key="1">
    <citation type="submission" date="2019-07" db="EMBL/GenBank/DDBJ databases">
        <title>Whole genome shotgun sequence of Vibrio sagamiensis NBRC 104589.</title>
        <authorList>
            <person name="Hosoyama A."/>
            <person name="Uohara A."/>
            <person name="Ohji S."/>
            <person name="Ichikawa N."/>
        </authorList>
    </citation>
    <scope>NUCLEOTIDE SEQUENCE [LARGE SCALE GENOMIC DNA]</scope>
    <source>
        <strain evidence="11 12">NBRC 104589</strain>
    </source>
</reference>
<evidence type="ECO:0000256" key="1">
    <source>
        <dbReference type="ARBA" id="ARBA00004651"/>
    </source>
</evidence>
<dbReference type="AlphaFoldDB" id="A0A511QF26"/>
<dbReference type="Proteomes" id="UP000321922">
    <property type="component" value="Unassembled WGS sequence"/>
</dbReference>
<keyword evidence="12" id="KW-1185">Reference proteome</keyword>
<name>A0A511QF26_9VIBR</name>
<evidence type="ECO:0000256" key="3">
    <source>
        <dbReference type="ARBA" id="ARBA00022475"/>
    </source>
</evidence>
<keyword evidence="5 8" id="KW-0653">Protein transport</keyword>
<feature type="transmembrane region" description="Helical" evidence="9">
    <location>
        <begin position="162"/>
        <end position="188"/>
    </location>
</feature>
<dbReference type="GO" id="GO:0005886">
    <property type="term" value="C:plasma membrane"/>
    <property type="evidence" value="ECO:0007669"/>
    <property type="project" value="UniProtKB-SubCell"/>
</dbReference>
<keyword evidence="6 9" id="KW-1133">Transmembrane helix</keyword>
<dbReference type="EMBL" id="BJXJ01000016">
    <property type="protein sequence ID" value="GEM75797.1"/>
    <property type="molecule type" value="Genomic_DNA"/>
</dbReference>
<dbReference type="Pfam" id="PF01618">
    <property type="entry name" value="MotA_ExbB"/>
    <property type="match status" value="1"/>
</dbReference>
<dbReference type="InterPro" id="IPR002898">
    <property type="entry name" value="MotA_ExbB_proton_chnl"/>
</dbReference>
<keyword evidence="4 9" id="KW-0812">Transmembrane</keyword>
<evidence type="ECO:0000256" key="7">
    <source>
        <dbReference type="ARBA" id="ARBA00023136"/>
    </source>
</evidence>
<evidence type="ECO:0000256" key="5">
    <source>
        <dbReference type="ARBA" id="ARBA00022927"/>
    </source>
</evidence>
<keyword evidence="2 8" id="KW-0813">Transport</keyword>
<comment type="subcellular location">
    <subcellularLocation>
        <location evidence="1">Cell membrane</location>
        <topology evidence="1">Multi-pass membrane protein</topology>
    </subcellularLocation>
    <subcellularLocation>
        <location evidence="8">Membrane</location>
        <topology evidence="8">Multi-pass membrane protein</topology>
    </subcellularLocation>
</comment>
<feature type="transmembrane region" description="Helical" evidence="9">
    <location>
        <begin position="117"/>
        <end position="142"/>
    </location>
</feature>
<comment type="caution">
    <text evidence="11">The sequence shown here is derived from an EMBL/GenBank/DDBJ whole genome shotgun (WGS) entry which is preliminary data.</text>
</comment>
<evidence type="ECO:0000256" key="9">
    <source>
        <dbReference type="SAM" id="Phobius"/>
    </source>
</evidence>
<protein>
    <submittedName>
        <fullName evidence="11">Biopolymer transporter ExbB</fullName>
    </submittedName>
</protein>
<proteinExistence type="inferred from homology"/>
<evidence type="ECO:0000256" key="8">
    <source>
        <dbReference type="RuleBase" id="RU004057"/>
    </source>
</evidence>
<sequence>METLQHIQTQLGPMTWPLLLSSLLALMIITERLIHFILNVRFASTQRDIKQLLNGIERGDSEAIEALIEQFQLQRSLQYQGVAMLLAHHTFKQALREDIANTWLQEKRRQLRSGLKVLNLIGVISPLLGLLGTVLGLIGMFSALAETTGNIMPNDLADGLGLAMRTTAAGLIIAVPAIISAHLLGIWADQIIAKLEHQLNYTNLWLEGARLNTLATQGACKEQVHFQPNEAAPS</sequence>
<keyword evidence="7 9" id="KW-0472">Membrane</keyword>
<evidence type="ECO:0000256" key="2">
    <source>
        <dbReference type="ARBA" id="ARBA00022448"/>
    </source>
</evidence>
<keyword evidence="3" id="KW-1003">Cell membrane</keyword>
<evidence type="ECO:0000313" key="11">
    <source>
        <dbReference type="EMBL" id="GEM75797.1"/>
    </source>
</evidence>
<feature type="domain" description="MotA/TolQ/ExbB proton channel" evidence="10">
    <location>
        <begin position="88"/>
        <end position="196"/>
    </location>
</feature>
<evidence type="ECO:0000313" key="12">
    <source>
        <dbReference type="Proteomes" id="UP000321922"/>
    </source>
</evidence>
<dbReference type="InterPro" id="IPR050790">
    <property type="entry name" value="ExbB/TolQ_transport"/>
</dbReference>
<accession>A0A511QF26</accession>
<evidence type="ECO:0000256" key="4">
    <source>
        <dbReference type="ARBA" id="ARBA00022692"/>
    </source>
</evidence>
<dbReference type="PANTHER" id="PTHR30625:SF15">
    <property type="entry name" value="BIOPOLYMER TRANSPORT PROTEIN EXBB"/>
    <property type="match status" value="1"/>
</dbReference>
<feature type="transmembrane region" description="Helical" evidence="9">
    <location>
        <begin position="18"/>
        <end position="38"/>
    </location>
</feature>
<comment type="similarity">
    <text evidence="8">Belongs to the exbB/tolQ family.</text>
</comment>
<dbReference type="GO" id="GO:0017038">
    <property type="term" value="P:protein import"/>
    <property type="evidence" value="ECO:0007669"/>
    <property type="project" value="TreeGrafter"/>
</dbReference>
<organism evidence="11 12">
    <name type="scientific">Vibrio sagamiensis NBRC 104589</name>
    <dbReference type="NCBI Taxonomy" id="1219064"/>
    <lineage>
        <taxon>Bacteria</taxon>
        <taxon>Pseudomonadati</taxon>
        <taxon>Pseudomonadota</taxon>
        <taxon>Gammaproteobacteria</taxon>
        <taxon>Vibrionales</taxon>
        <taxon>Vibrionaceae</taxon>
        <taxon>Vibrio</taxon>
    </lineage>
</organism>